<evidence type="ECO:0000313" key="4">
    <source>
        <dbReference type="Proteomes" id="UP000515804"/>
    </source>
</evidence>
<comment type="similarity">
    <text evidence="1">Belongs to the glycosyltransferase 2 family. WaaE/KdtX subfamily.</text>
</comment>
<dbReference type="PANTHER" id="PTHR43630">
    <property type="entry name" value="POLY-BETA-1,6-N-ACETYL-D-GLUCOSAMINE SYNTHASE"/>
    <property type="match status" value="1"/>
</dbReference>
<keyword evidence="4" id="KW-1185">Reference proteome</keyword>
<name>A0A7G9SN53_9GAMM</name>
<dbReference type="SUPFAM" id="SSF53448">
    <property type="entry name" value="Nucleotide-diphospho-sugar transferases"/>
    <property type="match status" value="1"/>
</dbReference>
<protein>
    <submittedName>
        <fullName evidence="3">Glycosyltransferase family 2 protein</fullName>
    </submittedName>
</protein>
<feature type="domain" description="Glycosyltransferase 2-like" evidence="2">
    <location>
        <begin position="2"/>
        <end position="112"/>
    </location>
</feature>
<organism evidence="3 4">
    <name type="scientific">Thermomonas carbonis</name>
    <dbReference type="NCBI Taxonomy" id="1463158"/>
    <lineage>
        <taxon>Bacteria</taxon>
        <taxon>Pseudomonadati</taxon>
        <taxon>Pseudomonadota</taxon>
        <taxon>Gammaproteobacteria</taxon>
        <taxon>Lysobacterales</taxon>
        <taxon>Lysobacteraceae</taxon>
        <taxon>Thermomonas</taxon>
    </lineage>
</organism>
<evidence type="ECO:0000313" key="3">
    <source>
        <dbReference type="EMBL" id="QNN69278.1"/>
    </source>
</evidence>
<accession>A0A7G9SN53</accession>
<dbReference type="InterPro" id="IPR029044">
    <property type="entry name" value="Nucleotide-diphossugar_trans"/>
</dbReference>
<dbReference type="Proteomes" id="UP000515804">
    <property type="component" value="Chromosome"/>
</dbReference>
<dbReference type="PANTHER" id="PTHR43630:SF2">
    <property type="entry name" value="GLYCOSYLTRANSFERASE"/>
    <property type="match status" value="1"/>
</dbReference>
<keyword evidence="3" id="KW-0808">Transferase</keyword>
<sequence length="279" mass="31848">MNEAANLPRCLASIAWSDDVVVLDSGSTDATVEIAQARGARVITRPFDSFAGQRNHAMEHAQFKHSWVLHLDADEVVTEVLREELLAIACAASTRFPVFRVPSRIIFMEQWLKHAGMYPAYQVRFGRADALRFIDHGHGQREVQPPEQVGTLVHPLDHYNFSKGINDWFARHLRYAEHEARQMLAERAQPLRIGDMLSMDATIRRRGLKRIAARLPMRATLRFLYSYVLRRGFLDGIAGLQYARMLAIYQQFIDFNIQQSTASRDHAGTDASTRETRNT</sequence>
<dbReference type="Gene3D" id="3.90.550.10">
    <property type="entry name" value="Spore Coat Polysaccharide Biosynthesis Protein SpsA, Chain A"/>
    <property type="match status" value="1"/>
</dbReference>
<dbReference type="Pfam" id="PF00535">
    <property type="entry name" value="Glycos_transf_2"/>
    <property type="match status" value="1"/>
</dbReference>
<dbReference type="EMBL" id="CP060719">
    <property type="protein sequence ID" value="QNN69278.1"/>
    <property type="molecule type" value="Genomic_DNA"/>
</dbReference>
<dbReference type="InterPro" id="IPR001173">
    <property type="entry name" value="Glyco_trans_2-like"/>
</dbReference>
<gene>
    <name evidence="3" type="ORF">H9L16_11405</name>
</gene>
<proteinExistence type="inferred from homology"/>
<dbReference type="CDD" id="cd02511">
    <property type="entry name" value="Beta4Glucosyltransferase"/>
    <property type="match status" value="1"/>
</dbReference>
<dbReference type="GO" id="GO:0016740">
    <property type="term" value="F:transferase activity"/>
    <property type="evidence" value="ECO:0007669"/>
    <property type="project" value="UniProtKB-KW"/>
</dbReference>
<evidence type="ECO:0000259" key="2">
    <source>
        <dbReference type="Pfam" id="PF00535"/>
    </source>
</evidence>
<dbReference type="KEGG" id="tcn:H9L16_11405"/>
<evidence type="ECO:0000256" key="1">
    <source>
        <dbReference type="ARBA" id="ARBA00038494"/>
    </source>
</evidence>
<dbReference type="AlphaFoldDB" id="A0A7G9SN53"/>
<reference evidence="3 4" key="1">
    <citation type="submission" date="2020-08" db="EMBL/GenBank/DDBJ databases">
        <title>Genome sequence of Thermomonas carbonis KCTC 42013T.</title>
        <authorList>
            <person name="Hyun D.-W."/>
            <person name="Bae J.-W."/>
        </authorList>
    </citation>
    <scope>NUCLEOTIDE SEQUENCE [LARGE SCALE GENOMIC DNA]</scope>
    <source>
        <strain evidence="3 4">KCTC 42013</strain>
    </source>
</reference>